<feature type="domain" description="RNase H type-1" evidence="9">
    <location>
        <begin position="566"/>
        <end position="687"/>
    </location>
</feature>
<comment type="caution">
    <text evidence="10">The sequence shown here is derived from an EMBL/GenBank/DDBJ whole genome shotgun (WGS) entry which is preliminary data.</text>
</comment>
<dbReference type="GO" id="GO:0022857">
    <property type="term" value="F:transmembrane transporter activity"/>
    <property type="evidence" value="ECO:0007669"/>
    <property type="project" value="InterPro"/>
</dbReference>
<keyword evidence="11" id="KW-1185">Reference proteome</keyword>
<name>A0AAW2C3S7_9ROSI</name>
<dbReference type="InterPro" id="IPR000620">
    <property type="entry name" value="EamA_dom"/>
</dbReference>
<dbReference type="InterPro" id="IPR002156">
    <property type="entry name" value="RNaseH_domain"/>
</dbReference>
<organism evidence="10 11">
    <name type="scientific">Lithocarpus litseifolius</name>
    <dbReference type="NCBI Taxonomy" id="425828"/>
    <lineage>
        <taxon>Eukaryota</taxon>
        <taxon>Viridiplantae</taxon>
        <taxon>Streptophyta</taxon>
        <taxon>Embryophyta</taxon>
        <taxon>Tracheophyta</taxon>
        <taxon>Spermatophyta</taxon>
        <taxon>Magnoliopsida</taxon>
        <taxon>eudicotyledons</taxon>
        <taxon>Gunneridae</taxon>
        <taxon>Pentapetalae</taxon>
        <taxon>rosids</taxon>
        <taxon>fabids</taxon>
        <taxon>Fagales</taxon>
        <taxon>Fagaceae</taxon>
        <taxon>Lithocarpus</taxon>
    </lineage>
</organism>
<dbReference type="GO" id="GO:0004523">
    <property type="term" value="F:RNA-DNA hybrid ribonuclease activity"/>
    <property type="evidence" value="ECO:0007669"/>
    <property type="project" value="InterPro"/>
</dbReference>
<keyword evidence="4 7" id="KW-1133">Transmembrane helix</keyword>
<dbReference type="CDD" id="cd06222">
    <property type="entry name" value="RNase_H_like"/>
    <property type="match status" value="1"/>
</dbReference>
<feature type="transmembrane region" description="Helical" evidence="7">
    <location>
        <begin position="72"/>
        <end position="89"/>
    </location>
</feature>
<evidence type="ECO:0000256" key="6">
    <source>
        <dbReference type="SAM" id="MobiDB-lite"/>
    </source>
</evidence>
<dbReference type="InterPro" id="IPR036397">
    <property type="entry name" value="RNaseH_sf"/>
</dbReference>
<dbReference type="Gene3D" id="3.30.420.10">
    <property type="entry name" value="Ribonuclease H-like superfamily/Ribonuclease H"/>
    <property type="match status" value="1"/>
</dbReference>
<dbReference type="Pfam" id="PF00892">
    <property type="entry name" value="EamA"/>
    <property type="match status" value="2"/>
</dbReference>
<gene>
    <name evidence="10" type="ORF">SO802_026020</name>
</gene>
<accession>A0AAW2C3S7</accession>
<dbReference type="InterPro" id="IPR037185">
    <property type="entry name" value="EmrE-like"/>
</dbReference>
<dbReference type="PANTHER" id="PTHR31218">
    <property type="entry name" value="WAT1-RELATED PROTEIN"/>
    <property type="match status" value="1"/>
</dbReference>
<proteinExistence type="inferred from homology"/>
<protein>
    <recommendedName>
        <fullName evidence="12">WAT1-related protein</fullName>
    </recommendedName>
</protein>
<feature type="transmembrane region" description="Helical" evidence="7">
    <location>
        <begin position="333"/>
        <end position="352"/>
    </location>
</feature>
<reference evidence="10 11" key="1">
    <citation type="submission" date="2024-01" db="EMBL/GenBank/DDBJ databases">
        <title>A telomere-to-telomere, gap-free genome of sweet tea (Lithocarpus litseifolius).</title>
        <authorList>
            <person name="Zhou J."/>
        </authorList>
    </citation>
    <scope>NUCLEOTIDE SEQUENCE [LARGE SCALE GENOMIC DNA]</scope>
    <source>
        <strain evidence="10">Zhou-2022a</strain>
        <tissue evidence="10">Leaf</tissue>
    </source>
</reference>
<dbReference type="GO" id="GO:0016020">
    <property type="term" value="C:membrane"/>
    <property type="evidence" value="ECO:0007669"/>
    <property type="project" value="UniProtKB-SubCell"/>
</dbReference>
<feature type="transmembrane region" description="Helical" evidence="7">
    <location>
        <begin position="212"/>
        <end position="232"/>
    </location>
</feature>
<keyword evidence="3 7" id="KW-0812">Transmembrane</keyword>
<feature type="transmembrane region" description="Helical" evidence="7">
    <location>
        <begin position="130"/>
        <end position="150"/>
    </location>
</feature>
<evidence type="ECO:0000256" key="4">
    <source>
        <dbReference type="ARBA" id="ARBA00022989"/>
    </source>
</evidence>
<evidence type="ECO:0000256" key="7">
    <source>
        <dbReference type="SAM" id="Phobius"/>
    </source>
</evidence>
<feature type="domain" description="EamA" evidence="8">
    <location>
        <begin position="214"/>
        <end position="352"/>
    </location>
</feature>
<evidence type="ECO:0000259" key="8">
    <source>
        <dbReference type="Pfam" id="PF00892"/>
    </source>
</evidence>
<feature type="transmembrane region" description="Helical" evidence="7">
    <location>
        <begin position="162"/>
        <end position="182"/>
    </location>
</feature>
<keyword evidence="5 7" id="KW-0472">Membrane</keyword>
<dbReference type="AlphaFoldDB" id="A0AAW2C3S7"/>
<dbReference type="InterPro" id="IPR044730">
    <property type="entry name" value="RNase_H-like_dom_plant"/>
</dbReference>
<evidence type="ECO:0000256" key="1">
    <source>
        <dbReference type="ARBA" id="ARBA00004141"/>
    </source>
</evidence>
<sequence>MRPLPSQITANDNSAKAAPKVCTHALAKRMAMVPERAMLHLVMTAWQFGYAGNHIILRAALNMGVSKLVFPLYRNIIALFALAPFAYFLEKKDRPPLTTMFLVQFFLLGFVGITCNQGLYLLGLDNTSPTFASATENIVPAVTFLMAVVLRIEQIHLNRMDGIAKVVGTIASVAGASVITLYKGPTIYAPNSSHLRQSHFLVSLGDAKGKNWTLGCIHLIVHCLCWSGWIVVQAPLMKKYPARLSVTSYSCFFSTMQFLVIAASFERDLQAWQVHSDGELFSIFYTGLVASAMTYAIQIYVIDKAGPVFVSVYLPLQTMLVAIIEAVALGGKFYLGGIIGAIFIVTGLYLVVWGKSDSFKLFLTKEGHTLAIGVLELALDVDCYSIETLSRFFRPSSNSTRLKVGTTRGEQKVTSTDPTDRCRSSHTAIATDRRSRCRQSEREGNPDAGVVRSPMLEIRNRYMPNRTDTFAALTLPPTCDFIDITSQIMEKGSSSDLGLLFMAAWSIWGNKNNAIHNDVGCPPSQVSEIAKRSLIDFTTSNLPDLPSLPSVSVHWSPPPPGFHKINVDGATNNNGNHSSIRVIIRDHTGATIGALNKSIPSAFPTPTTEAFALLQGVLFAVEMGSTRVIFEFDDLALIQAVNSNENGGDLGHILQDIRAQALVFNWSTFQYLKRDGNKAAHELARDAKLTGHSRTWKGVSPPFIHQILIEDML</sequence>
<dbReference type="InterPro" id="IPR030184">
    <property type="entry name" value="WAT1-related"/>
</dbReference>
<feature type="domain" description="EamA" evidence="8">
    <location>
        <begin position="48"/>
        <end position="175"/>
    </location>
</feature>
<feature type="transmembrane region" description="Helical" evidence="7">
    <location>
        <begin position="38"/>
        <end position="60"/>
    </location>
</feature>
<feature type="compositionally biased region" description="Basic and acidic residues" evidence="6">
    <location>
        <begin position="431"/>
        <end position="445"/>
    </location>
</feature>
<dbReference type="SUPFAM" id="SSF103481">
    <property type="entry name" value="Multidrug resistance efflux transporter EmrE"/>
    <property type="match status" value="2"/>
</dbReference>
<dbReference type="InterPro" id="IPR012337">
    <property type="entry name" value="RNaseH-like_sf"/>
</dbReference>
<dbReference type="Proteomes" id="UP001459277">
    <property type="component" value="Unassembled WGS sequence"/>
</dbReference>
<dbReference type="GO" id="GO:0003676">
    <property type="term" value="F:nucleic acid binding"/>
    <property type="evidence" value="ECO:0007669"/>
    <property type="project" value="InterPro"/>
</dbReference>
<evidence type="ECO:0008006" key="12">
    <source>
        <dbReference type="Google" id="ProtNLM"/>
    </source>
</evidence>
<evidence type="ECO:0000259" key="9">
    <source>
        <dbReference type="Pfam" id="PF13456"/>
    </source>
</evidence>
<evidence type="ECO:0000256" key="5">
    <source>
        <dbReference type="ARBA" id="ARBA00023136"/>
    </source>
</evidence>
<dbReference type="EMBL" id="JAZDWU010000009">
    <property type="protein sequence ID" value="KAK9991035.1"/>
    <property type="molecule type" value="Genomic_DNA"/>
</dbReference>
<evidence type="ECO:0000313" key="10">
    <source>
        <dbReference type="EMBL" id="KAK9991035.1"/>
    </source>
</evidence>
<feature type="transmembrane region" description="Helical" evidence="7">
    <location>
        <begin position="244"/>
        <end position="263"/>
    </location>
</feature>
<feature type="transmembrane region" description="Helical" evidence="7">
    <location>
        <begin position="101"/>
        <end position="124"/>
    </location>
</feature>
<feature type="transmembrane region" description="Helical" evidence="7">
    <location>
        <begin position="283"/>
        <end position="301"/>
    </location>
</feature>
<evidence type="ECO:0000256" key="3">
    <source>
        <dbReference type="ARBA" id="ARBA00022692"/>
    </source>
</evidence>
<evidence type="ECO:0000256" key="2">
    <source>
        <dbReference type="ARBA" id="ARBA00007635"/>
    </source>
</evidence>
<dbReference type="SUPFAM" id="SSF53098">
    <property type="entry name" value="Ribonuclease H-like"/>
    <property type="match status" value="1"/>
</dbReference>
<dbReference type="Pfam" id="PF13456">
    <property type="entry name" value="RVT_3"/>
    <property type="match status" value="1"/>
</dbReference>
<evidence type="ECO:0000313" key="11">
    <source>
        <dbReference type="Proteomes" id="UP001459277"/>
    </source>
</evidence>
<comment type="similarity">
    <text evidence="2">Belongs to the drug/metabolite transporter (DMT) superfamily. Plant drug/metabolite exporter (P-DME) (TC 2.A.7.4) family.</text>
</comment>
<feature type="transmembrane region" description="Helical" evidence="7">
    <location>
        <begin position="308"/>
        <end position="327"/>
    </location>
</feature>
<feature type="region of interest" description="Disordered" evidence="6">
    <location>
        <begin position="403"/>
        <end position="449"/>
    </location>
</feature>
<comment type="subcellular location">
    <subcellularLocation>
        <location evidence="1">Membrane</location>
        <topology evidence="1">Multi-pass membrane protein</topology>
    </subcellularLocation>
</comment>